<name>A0A1F6GP92_9PROT</name>
<reference evidence="2 3" key="1">
    <citation type="journal article" date="2016" name="Nat. Commun.">
        <title>Thousands of microbial genomes shed light on interconnected biogeochemical processes in an aquifer system.</title>
        <authorList>
            <person name="Anantharaman K."/>
            <person name="Brown C.T."/>
            <person name="Hug L.A."/>
            <person name="Sharon I."/>
            <person name="Castelle C.J."/>
            <person name="Probst A.J."/>
            <person name="Thomas B.C."/>
            <person name="Singh A."/>
            <person name="Wilkins M.J."/>
            <person name="Karaoz U."/>
            <person name="Brodie E.L."/>
            <person name="Williams K.H."/>
            <person name="Hubbard S.S."/>
            <person name="Banfield J.F."/>
        </authorList>
    </citation>
    <scope>NUCLEOTIDE SEQUENCE [LARGE SCALE GENOMIC DNA]</scope>
</reference>
<dbReference type="Proteomes" id="UP000177583">
    <property type="component" value="Unassembled WGS sequence"/>
</dbReference>
<accession>A0A1F6GP92</accession>
<comment type="caution">
    <text evidence="2">The sequence shown here is derived from an EMBL/GenBank/DDBJ whole genome shotgun (WGS) entry which is preliminary data.</text>
</comment>
<feature type="region of interest" description="Disordered" evidence="1">
    <location>
        <begin position="121"/>
        <end position="149"/>
    </location>
</feature>
<organism evidence="2 3">
    <name type="scientific">Candidatus Lambdaproteobacteria bacterium RIFOXYD2_FULL_56_26</name>
    <dbReference type="NCBI Taxonomy" id="1817773"/>
    <lineage>
        <taxon>Bacteria</taxon>
        <taxon>Pseudomonadati</taxon>
        <taxon>Pseudomonadota</taxon>
        <taxon>Candidatus Lambdaproteobacteria</taxon>
    </lineage>
</organism>
<evidence type="ECO:0000313" key="3">
    <source>
        <dbReference type="Proteomes" id="UP000177583"/>
    </source>
</evidence>
<dbReference type="AlphaFoldDB" id="A0A1F6GP92"/>
<dbReference type="EMBL" id="MFNF01000052">
    <property type="protein sequence ID" value="OGG99939.1"/>
    <property type="molecule type" value="Genomic_DNA"/>
</dbReference>
<sequence>MVDAVVRFNSEDLLTEERIGNLVKKLKELVNLPDKKQQELMALMMERQVALTEITEARDARPGLQEWTRNLRFPAMRTKVSGNVLTVELRDSDARKALLAYIREITPEGIKRIRERTKEIKAGRRREKPLARPPSEAHLGQNLIRGVAA</sequence>
<evidence type="ECO:0000256" key="1">
    <source>
        <dbReference type="SAM" id="MobiDB-lite"/>
    </source>
</evidence>
<gene>
    <name evidence="2" type="ORF">A2557_01490</name>
</gene>
<evidence type="ECO:0000313" key="2">
    <source>
        <dbReference type="EMBL" id="OGG99939.1"/>
    </source>
</evidence>
<proteinExistence type="predicted"/>
<protein>
    <submittedName>
        <fullName evidence="2">Uncharacterized protein</fullName>
    </submittedName>
</protein>